<dbReference type="InterPro" id="IPR024344">
    <property type="entry name" value="MDMPI_metal-binding"/>
</dbReference>
<dbReference type="NCBIfam" id="TIGR03083">
    <property type="entry name" value="maleylpyruvate isomerase family mycothiol-dependent enzyme"/>
    <property type="match status" value="1"/>
</dbReference>
<dbReference type="GO" id="GO:0050077">
    <property type="term" value="F:maleylpyruvate isomerase activity"/>
    <property type="evidence" value="ECO:0007669"/>
    <property type="project" value="UniProtKB-EC"/>
</dbReference>
<dbReference type="Proteomes" id="UP000584374">
    <property type="component" value="Unassembled WGS sequence"/>
</dbReference>
<keyword evidence="3" id="KW-1185">Reference proteome</keyword>
<dbReference type="RefSeq" id="WP_184731928.1">
    <property type="nucleotide sequence ID" value="NZ_JACHIW010000002.1"/>
</dbReference>
<evidence type="ECO:0000259" key="1">
    <source>
        <dbReference type="Pfam" id="PF11716"/>
    </source>
</evidence>
<name>A0A840QAC8_9PSEU</name>
<feature type="domain" description="Mycothiol-dependent maleylpyruvate isomerase metal-binding" evidence="1">
    <location>
        <begin position="21"/>
        <end position="154"/>
    </location>
</feature>
<dbReference type="EC" id="5.2.1.4" evidence="2"/>
<accession>A0A840QAC8</accession>
<proteinExistence type="predicted"/>
<keyword evidence="2" id="KW-0413">Isomerase</keyword>
<organism evidence="2 3">
    <name type="scientific">Saccharopolyspora phatthalungensis</name>
    <dbReference type="NCBI Taxonomy" id="664693"/>
    <lineage>
        <taxon>Bacteria</taxon>
        <taxon>Bacillati</taxon>
        <taxon>Actinomycetota</taxon>
        <taxon>Actinomycetes</taxon>
        <taxon>Pseudonocardiales</taxon>
        <taxon>Pseudonocardiaceae</taxon>
        <taxon>Saccharopolyspora</taxon>
    </lineage>
</organism>
<protein>
    <submittedName>
        <fullName evidence="2">Maleylpyruvate isomerase</fullName>
        <ecNumber evidence="2">5.2.1.4</ecNumber>
    </submittedName>
</protein>
<reference evidence="2 3" key="1">
    <citation type="submission" date="2020-08" db="EMBL/GenBank/DDBJ databases">
        <title>Sequencing the genomes of 1000 actinobacteria strains.</title>
        <authorList>
            <person name="Klenk H.-P."/>
        </authorList>
    </citation>
    <scope>NUCLEOTIDE SEQUENCE [LARGE SCALE GENOMIC DNA]</scope>
    <source>
        <strain evidence="2 3">DSM 45584</strain>
    </source>
</reference>
<dbReference type="GO" id="GO:0046872">
    <property type="term" value="F:metal ion binding"/>
    <property type="evidence" value="ECO:0007669"/>
    <property type="project" value="InterPro"/>
</dbReference>
<dbReference type="InterPro" id="IPR034660">
    <property type="entry name" value="DinB/YfiT-like"/>
</dbReference>
<dbReference type="Pfam" id="PF11716">
    <property type="entry name" value="MDMPI_N"/>
    <property type="match status" value="1"/>
</dbReference>
<dbReference type="InterPro" id="IPR017517">
    <property type="entry name" value="Maleyloyr_isom"/>
</dbReference>
<evidence type="ECO:0000313" key="3">
    <source>
        <dbReference type="Proteomes" id="UP000584374"/>
    </source>
</evidence>
<keyword evidence="2" id="KW-0670">Pyruvate</keyword>
<dbReference type="EMBL" id="JACHIW010000002">
    <property type="protein sequence ID" value="MBB5159492.1"/>
    <property type="molecule type" value="Genomic_DNA"/>
</dbReference>
<comment type="caution">
    <text evidence="2">The sequence shown here is derived from an EMBL/GenBank/DDBJ whole genome shotgun (WGS) entry which is preliminary data.</text>
</comment>
<gene>
    <name evidence="2" type="ORF">BJ970_007091</name>
</gene>
<dbReference type="Gene3D" id="1.20.120.450">
    <property type="entry name" value="dinb family like domain"/>
    <property type="match status" value="1"/>
</dbReference>
<evidence type="ECO:0000313" key="2">
    <source>
        <dbReference type="EMBL" id="MBB5159492.1"/>
    </source>
</evidence>
<dbReference type="AlphaFoldDB" id="A0A840QAC8"/>
<sequence length="218" mass="23178">MGAASWPEPAEAAVFIARIEKAQAALDESVAELTDSEAAAASRLPGWSRGHVLTHLARHADATSRMVEGAQRGELAPQYVGGAAGRAAEIERGASRSAAELIADLRGAGERCGRVLRSTTPLHWAERIGSSGEFPATKALVSRWREIEIHRVDLDLGYHSGDWSAEFVEFFLPQELSRLPERAPGVAAPPGIPDHAVLAWLVGRAQTGAGMPPLPAWG</sequence>
<dbReference type="SUPFAM" id="SSF109854">
    <property type="entry name" value="DinB/YfiT-like putative metalloenzymes"/>
    <property type="match status" value="1"/>
</dbReference>